<feature type="signal peptide" evidence="2">
    <location>
        <begin position="1"/>
        <end position="24"/>
    </location>
</feature>
<keyword evidence="1" id="KW-0472">Membrane</keyword>
<dbReference type="EMBL" id="CACVAW010000050">
    <property type="protein sequence ID" value="CAA6812706.1"/>
    <property type="molecule type" value="Genomic_DNA"/>
</dbReference>
<keyword evidence="2" id="KW-0732">Signal</keyword>
<reference evidence="3" key="1">
    <citation type="submission" date="2020-01" db="EMBL/GenBank/DDBJ databases">
        <authorList>
            <person name="Meier V. D."/>
            <person name="Meier V D."/>
        </authorList>
    </citation>
    <scope>NUCLEOTIDE SEQUENCE</scope>
    <source>
        <strain evidence="3">HLG_WM_MAG_12</strain>
    </source>
</reference>
<evidence type="ECO:0000256" key="1">
    <source>
        <dbReference type="SAM" id="Phobius"/>
    </source>
</evidence>
<proteinExistence type="predicted"/>
<evidence type="ECO:0000313" key="3">
    <source>
        <dbReference type="EMBL" id="CAA6812706.1"/>
    </source>
</evidence>
<name>A0A6S6TCS5_9BACT</name>
<keyword evidence="1" id="KW-0812">Transmembrane</keyword>
<accession>A0A6S6TCS5</accession>
<organism evidence="3">
    <name type="scientific">uncultured Campylobacterales bacterium</name>
    <dbReference type="NCBI Taxonomy" id="352960"/>
    <lineage>
        <taxon>Bacteria</taxon>
        <taxon>Pseudomonadati</taxon>
        <taxon>Campylobacterota</taxon>
        <taxon>Epsilonproteobacteria</taxon>
        <taxon>Campylobacterales</taxon>
        <taxon>environmental samples</taxon>
    </lineage>
</organism>
<sequence length="68" mass="7114">MKKMFSKLTLGLVGLLGLSQSASAFTLTAGDIDFTDVIANLGVIAVAIIGLYVVLIGIYKVWGALKRG</sequence>
<evidence type="ECO:0000256" key="2">
    <source>
        <dbReference type="SAM" id="SignalP"/>
    </source>
</evidence>
<keyword evidence="1" id="KW-1133">Transmembrane helix</keyword>
<gene>
    <name evidence="3" type="ORF">HELGO_WM53507</name>
</gene>
<feature type="transmembrane region" description="Helical" evidence="1">
    <location>
        <begin position="40"/>
        <end position="62"/>
    </location>
</feature>
<protein>
    <submittedName>
        <fullName evidence="3">Uncharacterized protein</fullName>
    </submittedName>
</protein>
<feature type="chain" id="PRO_5028470789" evidence="2">
    <location>
        <begin position="25"/>
        <end position="68"/>
    </location>
</feature>
<dbReference type="AlphaFoldDB" id="A0A6S6TCS5"/>